<feature type="region of interest" description="Disordered" evidence="1">
    <location>
        <begin position="58"/>
        <end position="78"/>
    </location>
</feature>
<gene>
    <name evidence="3" type="ORF">MPL3356_310123</name>
</gene>
<dbReference type="STRING" id="69974.MPLDJ20_250063"/>
<accession>A0A090FN77</accession>
<dbReference type="Proteomes" id="UP000045285">
    <property type="component" value="Unassembled WGS sequence"/>
</dbReference>
<keyword evidence="2" id="KW-0812">Transmembrane</keyword>
<organism evidence="3 4">
    <name type="scientific">Mesorhizobium plurifarium</name>
    <dbReference type="NCBI Taxonomy" id="69974"/>
    <lineage>
        <taxon>Bacteria</taxon>
        <taxon>Pseudomonadati</taxon>
        <taxon>Pseudomonadota</taxon>
        <taxon>Alphaproteobacteria</taxon>
        <taxon>Hyphomicrobiales</taxon>
        <taxon>Phyllobacteriaceae</taxon>
        <taxon>Mesorhizobium</taxon>
    </lineage>
</organism>
<keyword evidence="4" id="KW-1185">Reference proteome</keyword>
<keyword evidence="2" id="KW-0472">Membrane</keyword>
<dbReference type="AlphaFoldDB" id="A0A090FN77"/>
<proteinExistence type="predicted"/>
<sequence length="78" mass="8489">MSFRAINERYLEPGSQILMVLGIVALCQPWNMLLHTYGVTIILIGLIGFNVTSKISREEQAGTGHGADQQAHNAGAQH</sequence>
<dbReference type="EMBL" id="CCMZ01000025">
    <property type="protein sequence ID" value="CDX20382.1"/>
    <property type="molecule type" value="Genomic_DNA"/>
</dbReference>
<name>A0A090FN77_MESPL</name>
<feature type="transmembrane region" description="Helical" evidence="2">
    <location>
        <begin position="32"/>
        <end position="51"/>
    </location>
</feature>
<reference evidence="4" key="1">
    <citation type="submission" date="2014-08" db="EMBL/GenBank/DDBJ databases">
        <authorList>
            <person name="Moulin L."/>
        </authorList>
    </citation>
    <scope>NUCLEOTIDE SEQUENCE [LARGE SCALE GENOMIC DNA]</scope>
</reference>
<evidence type="ECO:0000256" key="1">
    <source>
        <dbReference type="SAM" id="MobiDB-lite"/>
    </source>
</evidence>
<keyword evidence="2" id="KW-1133">Transmembrane helix</keyword>
<evidence type="ECO:0000313" key="3">
    <source>
        <dbReference type="EMBL" id="CDX20382.1"/>
    </source>
</evidence>
<protein>
    <submittedName>
        <fullName evidence="3">Uncharacterized protein</fullName>
    </submittedName>
</protein>
<evidence type="ECO:0000256" key="2">
    <source>
        <dbReference type="SAM" id="Phobius"/>
    </source>
</evidence>
<evidence type="ECO:0000313" key="4">
    <source>
        <dbReference type="Proteomes" id="UP000045285"/>
    </source>
</evidence>